<dbReference type="STRING" id="1965070.A0A443Q8Y2"/>
<reference evidence="1 2" key="1">
    <citation type="journal article" date="2018" name="Gigascience">
        <title>Genomes of trombidid mites reveal novel predicted allergens and laterally-transferred genes associated with secondary metabolism.</title>
        <authorList>
            <person name="Dong X."/>
            <person name="Chaisiri K."/>
            <person name="Xia D."/>
            <person name="Armstrong S.D."/>
            <person name="Fang Y."/>
            <person name="Donnelly M.J."/>
            <person name="Kadowaki T."/>
            <person name="McGarry J.W."/>
            <person name="Darby A.C."/>
            <person name="Makepeace B.L."/>
        </authorList>
    </citation>
    <scope>NUCLEOTIDE SEQUENCE [LARGE SCALE GENOMIC DNA]</scope>
    <source>
        <strain evidence="1">UoL-WK</strain>
    </source>
</reference>
<evidence type="ECO:0008006" key="3">
    <source>
        <dbReference type="Google" id="ProtNLM"/>
    </source>
</evidence>
<comment type="caution">
    <text evidence="1">The sequence shown here is derived from an EMBL/GenBank/DDBJ whole genome shotgun (WGS) entry which is preliminary data.</text>
</comment>
<dbReference type="SUPFAM" id="SSF50630">
    <property type="entry name" value="Acid proteases"/>
    <property type="match status" value="1"/>
</dbReference>
<keyword evidence="2" id="KW-1185">Reference proteome</keyword>
<dbReference type="Pfam" id="PF13650">
    <property type="entry name" value="Asp_protease_2"/>
    <property type="match status" value="1"/>
</dbReference>
<dbReference type="InterPro" id="IPR021109">
    <property type="entry name" value="Peptidase_aspartic_dom_sf"/>
</dbReference>
<dbReference type="OrthoDB" id="6428870at2759"/>
<organism evidence="1 2">
    <name type="scientific">Dinothrombium tinctorium</name>
    <dbReference type="NCBI Taxonomy" id="1965070"/>
    <lineage>
        <taxon>Eukaryota</taxon>
        <taxon>Metazoa</taxon>
        <taxon>Ecdysozoa</taxon>
        <taxon>Arthropoda</taxon>
        <taxon>Chelicerata</taxon>
        <taxon>Arachnida</taxon>
        <taxon>Acari</taxon>
        <taxon>Acariformes</taxon>
        <taxon>Trombidiformes</taxon>
        <taxon>Prostigmata</taxon>
        <taxon>Anystina</taxon>
        <taxon>Parasitengona</taxon>
        <taxon>Trombidioidea</taxon>
        <taxon>Trombidiidae</taxon>
        <taxon>Dinothrombium</taxon>
    </lineage>
</organism>
<feature type="non-terminal residue" evidence="1">
    <location>
        <position position="434"/>
    </location>
</feature>
<sequence length="434" mass="49746">MLSRARQGIIAEEGAPVKTIQTDYRSPTEASALISTDGDWVDWNFFNILIADEQKSQEGDDVTPLITLLRMENGEIPLPRHSDRNVIGNEIFESLRNGTAPRVTVMVNGLKAKGLLDSGSLITVINSELSHRLARPLYPWNLGNLRVADGRAVVPIQITSVMIDFNARSIPKEVAGVPKITPPCILGNDFCTKSKLVIDFDHKHIGFVDSKAVVFKQPTSMCSQSTQTEINNIRVERKFKEGMFIIGNDESQTEAIEDERLDQAEWDSDSGFEDFSLAQIKANDISHEGNIDEVPYYEIEARPEVESFLDREIDEMPIETVEKVVENDNHSKKPAKIAIEKIQRHNEKYVKRKRLQRSYKVGELVPLRRPLLKVGRSKKLMMRYVRPLRLTKRISDINYELINLKGPFRRYIVHISQLKRYYERTIHKKRLRPK</sequence>
<gene>
    <name evidence="1" type="ORF">B4U79_17022</name>
</gene>
<proteinExistence type="predicted"/>
<accession>A0A443Q8Y2</accession>
<dbReference type="AlphaFoldDB" id="A0A443Q8Y2"/>
<dbReference type="Proteomes" id="UP000285301">
    <property type="component" value="Unassembled WGS sequence"/>
</dbReference>
<name>A0A443Q8Y2_9ACAR</name>
<evidence type="ECO:0000313" key="2">
    <source>
        <dbReference type="Proteomes" id="UP000285301"/>
    </source>
</evidence>
<evidence type="ECO:0000313" key="1">
    <source>
        <dbReference type="EMBL" id="RWR99448.1"/>
    </source>
</evidence>
<dbReference type="EMBL" id="NCKU01015125">
    <property type="protein sequence ID" value="RWR99448.1"/>
    <property type="molecule type" value="Genomic_DNA"/>
</dbReference>
<protein>
    <recommendedName>
        <fullName evidence="3">Peptidase A2 domain-containing protein</fullName>
    </recommendedName>
</protein>
<dbReference type="Gene3D" id="2.40.70.10">
    <property type="entry name" value="Acid Proteases"/>
    <property type="match status" value="1"/>
</dbReference>